<keyword evidence="8" id="KW-1185">Reference proteome</keyword>
<comment type="similarity">
    <text evidence="1">Belongs to the glycosyl hydrolase 39 family.</text>
</comment>
<evidence type="ECO:0000256" key="3">
    <source>
        <dbReference type="ARBA" id="ARBA00023295"/>
    </source>
</evidence>
<sequence length="530" mass="59095">MTPPSLNRRAALSGLALTGALTGLAVPAFAAKATARRAVLDLSQATQPLDRFFDLSVGADFPGTTIRDANLAQLKEASEELGFRYMRFHNIFADDLGTVKRQDDKLVYDWTRVDYFYDAMLKSGIKPFVELGFTPDALKTSDQTIFYWKGNTSHPRLDLWKQLVDAFTRHMIERHGLDEVRSWFFEVWNEPNLDGFWQYADQEAYFALYGLTARTLKAIDPNLRVGGPATAGAGWVPEFLAYAKATNSPVDFITTHTYGVDYGYLDEEGKMDLQLSKNPDAIIADVKKVRAQIEASAFPGLPLYFSEWSTSYNPRDLSHDSYIAAPYILSKLKAVQGIAQGMSYWVYSDLFEEPGPPSKPFEGGFGLMTKDGVRKPSWFAYKYLHALQGNEIPCADSQVWAARDNEVVSVVAWDFQLPDQKGRSNGTFFSKLVPNKPSQPLDLAFEGLKPGVYDLSIQRTGYRKNDAYSAYIAMGAPATLSPDQLRDLQALTLDRPESKRTLKVGSDGKAQVKLAMNSNDIVLARLTPKA</sequence>
<dbReference type="SUPFAM" id="SSF51445">
    <property type="entry name" value="(Trans)glycosidases"/>
    <property type="match status" value="1"/>
</dbReference>
<feature type="chain" id="PRO_5011791991" evidence="5">
    <location>
        <begin position="31"/>
        <end position="530"/>
    </location>
</feature>
<dbReference type="PANTHER" id="PTHR12631:SF10">
    <property type="entry name" value="BETA-XYLOSIDASE-LIKE PROTEIN-RELATED"/>
    <property type="match status" value="1"/>
</dbReference>
<dbReference type="PROSITE" id="PS01027">
    <property type="entry name" value="GLYCOSYL_HYDROL_F39"/>
    <property type="match status" value="1"/>
</dbReference>
<evidence type="ECO:0000256" key="4">
    <source>
        <dbReference type="PIRSR" id="PIRSR600514-1"/>
    </source>
</evidence>
<dbReference type="PROSITE" id="PS51318">
    <property type="entry name" value="TAT"/>
    <property type="match status" value="1"/>
</dbReference>
<evidence type="ECO:0000256" key="1">
    <source>
        <dbReference type="ARBA" id="ARBA00008875"/>
    </source>
</evidence>
<protein>
    <submittedName>
        <fullName evidence="7">Xylan 1,4-beta-xylosidase</fullName>
    </submittedName>
</protein>
<dbReference type="RefSeq" id="WP_090650655.1">
    <property type="nucleotide sequence ID" value="NZ_CBCRYE010000002.1"/>
</dbReference>
<dbReference type="OrthoDB" id="9815836at2"/>
<dbReference type="GO" id="GO:0004553">
    <property type="term" value="F:hydrolase activity, hydrolyzing O-glycosyl compounds"/>
    <property type="evidence" value="ECO:0007669"/>
    <property type="project" value="InterPro"/>
</dbReference>
<dbReference type="InterPro" id="IPR051923">
    <property type="entry name" value="Glycosyl_Hydrolase_39"/>
</dbReference>
<dbReference type="SUPFAM" id="SSF51011">
    <property type="entry name" value="Glycosyl hydrolase domain"/>
    <property type="match status" value="1"/>
</dbReference>
<dbReference type="STRING" id="260084.SAMN02927928_3662"/>
<reference evidence="8" key="1">
    <citation type="submission" date="2016-10" db="EMBL/GenBank/DDBJ databases">
        <authorList>
            <person name="Varghese N."/>
            <person name="Submissions S."/>
        </authorList>
    </citation>
    <scope>NUCLEOTIDE SEQUENCE [LARGE SCALE GENOMIC DNA]</scope>
    <source>
        <strain evidence="8">CGMCC 1.3431</strain>
    </source>
</reference>
<evidence type="ECO:0000256" key="5">
    <source>
        <dbReference type="SAM" id="SignalP"/>
    </source>
</evidence>
<dbReference type="Gene3D" id="2.60.40.1500">
    <property type="entry name" value="Glycosyl hydrolase domain, family 39"/>
    <property type="match status" value="1"/>
</dbReference>
<dbReference type="InterPro" id="IPR017853">
    <property type="entry name" value="GH"/>
</dbReference>
<feature type="signal peptide" evidence="5">
    <location>
        <begin position="1"/>
        <end position="30"/>
    </location>
</feature>
<dbReference type="Proteomes" id="UP000199150">
    <property type="component" value="Unassembled WGS sequence"/>
</dbReference>
<dbReference type="AlphaFoldDB" id="A0A1G4TKN2"/>
<dbReference type="InterPro" id="IPR049166">
    <property type="entry name" value="GH39_cat"/>
</dbReference>
<dbReference type="PRINTS" id="PR00745">
    <property type="entry name" value="GLHYDRLASE39"/>
</dbReference>
<dbReference type="PANTHER" id="PTHR12631">
    <property type="entry name" value="ALPHA-L-IDURONIDASE"/>
    <property type="match status" value="1"/>
</dbReference>
<accession>A0A1G4TKN2</accession>
<dbReference type="Pfam" id="PF01229">
    <property type="entry name" value="Glyco_hydro_39"/>
    <property type="match status" value="1"/>
</dbReference>
<dbReference type="InterPro" id="IPR000514">
    <property type="entry name" value="Glyco_hydro_39"/>
</dbReference>
<keyword evidence="2" id="KW-0378">Hydrolase</keyword>
<dbReference type="InterPro" id="IPR006311">
    <property type="entry name" value="TAT_signal"/>
</dbReference>
<keyword evidence="3" id="KW-0326">Glycosidase</keyword>
<name>A0A1G4TKN2_9CAUL</name>
<dbReference type="EMBL" id="FMTS01000009">
    <property type="protein sequence ID" value="SCW81978.1"/>
    <property type="molecule type" value="Genomic_DNA"/>
</dbReference>
<evidence type="ECO:0000259" key="6">
    <source>
        <dbReference type="Pfam" id="PF01229"/>
    </source>
</evidence>
<proteinExistence type="inferred from homology"/>
<keyword evidence="5" id="KW-0732">Signal</keyword>
<dbReference type="GO" id="GO:0005975">
    <property type="term" value="P:carbohydrate metabolic process"/>
    <property type="evidence" value="ECO:0007669"/>
    <property type="project" value="InterPro"/>
</dbReference>
<dbReference type="Gene3D" id="3.20.20.80">
    <property type="entry name" value="Glycosidases"/>
    <property type="match status" value="1"/>
</dbReference>
<dbReference type="InterPro" id="IPR049165">
    <property type="entry name" value="GH39_as"/>
</dbReference>
<evidence type="ECO:0000313" key="8">
    <source>
        <dbReference type="Proteomes" id="UP000199150"/>
    </source>
</evidence>
<gene>
    <name evidence="7" type="ORF">SAMN02927928_3662</name>
</gene>
<organism evidence="7 8">
    <name type="scientific">Asticcacaulis taihuensis</name>
    <dbReference type="NCBI Taxonomy" id="260084"/>
    <lineage>
        <taxon>Bacteria</taxon>
        <taxon>Pseudomonadati</taxon>
        <taxon>Pseudomonadota</taxon>
        <taxon>Alphaproteobacteria</taxon>
        <taxon>Caulobacterales</taxon>
        <taxon>Caulobacteraceae</taxon>
        <taxon>Asticcacaulis</taxon>
    </lineage>
</organism>
<evidence type="ECO:0000256" key="2">
    <source>
        <dbReference type="ARBA" id="ARBA00022801"/>
    </source>
</evidence>
<feature type="active site" description="Proton donor" evidence="4">
    <location>
        <position position="190"/>
    </location>
</feature>
<evidence type="ECO:0000313" key="7">
    <source>
        <dbReference type="EMBL" id="SCW81978.1"/>
    </source>
</evidence>
<feature type="domain" description="Glycosyl hydrolases family 39 N-terminal catalytic" evidence="6">
    <location>
        <begin position="41"/>
        <end position="498"/>
    </location>
</feature>